<sequence length="388" mass="42602">MKSSIFDDIHQVFNYFDENGDGKISASELQNRLRKVGGEELQLYDEEAEMAVRSSNADGDGVLGGKDDVVQTIGYSSGWFDILTSVSNTAIHQSTVRRRQPIHKISIVNMLWWWSTLFLLSIHGSQAQQTYVDNRQLDCNNNYTTTFGYTCNGPPSCRSYLTFRSQPPRYNTPSSIAALLNSNPNDITTLNNFSSNSATIPTDTIVVVPISNCSCSGEWYQHNASYELQGTNETYFSVANNTYEGLSTCQAMITQNTYNFRNLAVGNNITVPLRCACPTANQTAAGIRYLLTYLITWGNNYEYMSTLFAGVDVQSILLANSLSQDHIIFPFTPILIPLRTEPTRINNSATPAPPPAPPVIPVTPTTGGGGGSSSKWTWPASESASVCS</sequence>
<dbReference type="Proteomes" id="UP001056120">
    <property type="component" value="Linkage Group LG05"/>
</dbReference>
<reference evidence="1 2" key="2">
    <citation type="journal article" date="2022" name="Mol. Ecol. Resour.">
        <title>The genomes of chicory, endive, great burdock and yacon provide insights into Asteraceae paleo-polyploidization history and plant inulin production.</title>
        <authorList>
            <person name="Fan W."/>
            <person name="Wang S."/>
            <person name="Wang H."/>
            <person name="Wang A."/>
            <person name="Jiang F."/>
            <person name="Liu H."/>
            <person name="Zhao H."/>
            <person name="Xu D."/>
            <person name="Zhang Y."/>
        </authorList>
    </citation>
    <scope>NUCLEOTIDE SEQUENCE [LARGE SCALE GENOMIC DNA]</scope>
    <source>
        <strain evidence="2">cv. Yunnan</strain>
        <tissue evidence="1">Leaves</tissue>
    </source>
</reference>
<evidence type="ECO:0000313" key="2">
    <source>
        <dbReference type="Proteomes" id="UP001056120"/>
    </source>
</evidence>
<evidence type="ECO:0000313" key="1">
    <source>
        <dbReference type="EMBL" id="KAI3816232.1"/>
    </source>
</evidence>
<organism evidence="1 2">
    <name type="scientific">Smallanthus sonchifolius</name>
    <dbReference type="NCBI Taxonomy" id="185202"/>
    <lineage>
        <taxon>Eukaryota</taxon>
        <taxon>Viridiplantae</taxon>
        <taxon>Streptophyta</taxon>
        <taxon>Embryophyta</taxon>
        <taxon>Tracheophyta</taxon>
        <taxon>Spermatophyta</taxon>
        <taxon>Magnoliopsida</taxon>
        <taxon>eudicotyledons</taxon>
        <taxon>Gunneridae</taxon>
        <taxon>Pentapetalae</taxon>
        <taxon>asterids</taxon>
        <taxon>campanulids</taxon>
        <taxon>Asterales</taxon>
        <taxon>Asteraceae</taxon>
        <taxon>Asteroideae</taxon>
        <taxon>Heliantheae alliance</taxon>
        <taxon>Millerieae</taxon>
        <taxon>Smallanthus</taxon>
    </lineage>
</organism>
<name>A0ACB9J7A1_9ASTR</name>
<reference evidence="2" key="1">
    <citation type="journal article" date="2022" name="Mol. Ecol. Resour.">
        <title>The genomes of chicory, endive, great burdock and yacon provide insights into Asteraceae palaeo-polyploidization history and plant inulin production.</title>
        <authorList>
            <person name="Fan W."/>
            <person name="Wang S."/>
            <person name="Wang H."/>
            <person name="Wang A."/>
            <person name="Jiang F."/>
            <person name="Liu H."/>
            <person name="Zhao H."/>
            <person name="Xu D."/>
            <person name="Zhang Y."/>
        </authorList>
    </citation>
    <scope>NUCLEOTIDE SEQUENCE [LARGE SCALE GENOMIC DNA]</scope>
    <source>
        <strain evidence="2">cv. Yunnan</strain>
    </source>
</reference>
<keyword evidence="2" id="KW-1185">Reference proteome</keyword>
<dbReference type="EMBL" id="CM042022">
    <property type="protein sequence ID" value="KAI3816232.1"/>
    <property type="molecule type" value="Genomic_DNA"/>
</dbReference>
<proteinExistence type="predicted"/>
<comment type="caution">
    <text evidence="1">The sequence shown here is derived from an EMBL/GenBank/DDBJ whole genome shotgun (WGS) entry which is preliminary data.</text>
</comment>
<accession>A0ACB9J7A1</accession>
<protein>
    <submittedName>
        <fullName evidence="1">Uncharacterized protein</fullName>
    </submittedName>
</protein>
<gene>
    <name evidence="1" type="ORF">L1987_15925</name>
</gene>